<protein>
    <submittedName>
        <fullName evidence="1">Uncharacterized protein</fullName>
    </submittedName>
</protein>
<dbReference type="Proteomes" id="UP000449547">
    <property type="component" value="Unassembled WGS sequence"/>
</dbReference>
<dbReference type="VEuPathDB" id="FungiDB:DIURU_001415"/>
<proteinExistence type="predicted"/>
<dbReference type="GeneID" id="54780068"/>
<accession>A0A642UUK2</accession>
<comment type="caution">
    <text evidence="1">The sequence shown here is derived from an EMBL/GenBank/DDBJ whole genome shotgun (WGS) entry which is preliminary data.</text>
</comment>
<dbReference type="EMBL" id="SWFT01000044">
    <property type="protein sequence ID" value="KAA8905612.1"/>
    <property type="molecule type" value="Genomic_DNA"/>
</dbReference>
<dbReference type="RefSeq" id="XP_034013772.1">
    <property type="nucleotide sequence ID" value="XM_034153956.1"/>
</dbReference>
<gene>
    <name evidence="1" type="ORF">DIURU_001415</name>
</gene>
<evidence type="ECO:0000313" key="1">
    <source>
        <dbReference type="EMBL" id="KAA8905612.1"/>
    </source>
</evidence>
<keyword evidence="2" id="KW-1185">Reference proteome</keyword>
<reference evidence="1 2" key="1">
    <citation type="submission" date="2019-07" db="EMBL/GenBank/DDBJ databases">
        <title>Genome assembly of two rare yeast pathogens: Diutina rugosa and Trichomonascus ciferrii.</title>
        <authorList>
            <person name="Mixao V."/>
            <person name="Saus E."/>
            <person name="Hansen A."/>
            <person name="Lass-Flor C."/>
            <person name="Gabaldon T."/>
        </authorList>
    </citation>
    <scope>NUCLEOTIDE SEQUENCE [LARGE SCALE GENOMIC DNA]</scope>
    <source>
        <strain evidence="1 2">CBS 613</strain>
    </source>
</reference>
<sequence>MSEPEPLVVSGDLFGKVFQFPLEALVGRLSTCIQKSHDDFCSRIIDYLYDEWSGKAAEDMTNVNEQQAFWVENVLLKEEMVMVSSEIFHQLERQFGDELHGFSISIARHYEGHVNLLTSDEFTAALNLPQPRPRQNTSDTQWKVLFAVRKCRNANLNALMKSGILFSQTSQDLTIDRGMWQVINASTSDFYRKIETALNDAESTVVAQINATWEDDSISAHMDRLNITQG</sequence>
<organism evidence="1 2">
    <name type="scientific">Diutina rugosa</name>
    <name type="common">Yeast</name>
    <name type="synonym">Candida rugosa</name>
    <dbReference type="NCBI Taxonomy" id="5481"/>
    <lineage>
        <taxon>Eukaryota</taxon>
        <taxon>Fungi</taxon>
        <taxon>Dikarya</taxon>
        <taxon>Ascomycota</taxon>
        <taxon>Saccharomycotina</taxon>
        <taxon>Pichiomycetes</taxon>
        <taxon>Debaryomycetaceae</taxon>
        <taxon>Diutina</taxon>
    </lineage>
</organism>
<evidence type="ECO:0000313" key="2">
    <source>
        <dbReference type="Proteomes" id="UP000449547"/>
    </source>
</evidence>
<name>A0A642UUK2_DIURU</name>
<dbReference type="AlphaFoldDB" id="A0A642UUK2"/>